<evidence type="ECO:0000256" key="1">
    <source>
        <dbReference type="SAM" id="MobiDB-lite"/>
    </source>
</evidence>
<proteinExistence type="predicted"/>
<feature type="region of interest" description="Disordered" evidence="1">
    <location>
        <begin position="1"/>
        <end position="40"/>
    </location>
</feature>
<dbReference type="EMBL" id="BJHY01000001">
    <property type="protein sequence ID" value="GDY74395.1"/>
    <property type="molecule type" value="Genomic_DNA"/>
</dbReference>
<dbReference type="OMA" id="RWAAFSC"/>
<accession>A0A4D4MSF9</accession>
<evidence type="ECO:0000256" key="2">
    <source>
        <dbReference type="SAM" id="Phobius"/>
    </source>
</evidence>
<reference evidence="3 6" key="2">
    <citation type="submission" date="2019-04" db="EMBL/GenBank/DDBJ databases">
        <title>Draft genome sequences of Streptomyces avermitilis NBRC 14893.</title>
        <authorList>
            <person name="Komaki H."/>
            <person name="Tamura T."/>
            <person name="Hosoyama A."/>
        </authorList>
    </citation>
    <scope>NUCLEOTIDE SEQUENCE [LARGE SCALE GENOMIC DNA]</scope>
    <source>
        <strain evidence="3 6">NBRC 14893</strain>
    </source>
</reference>
<name>A0A4D4MSF9_STRAX</name>
<dbReference type="Proteomes" id="UP000302139">
    <property type="component" value="Unassembled WGS sequence"/>
</dbReference>
<comment type="caution">
    <text evidence="4">The sequence shown here is derived from an EMBL/GenBank/DDBJ whole genome shotgun (WGS) entry which is preliminary data.</text>
</comment>
<evidence type="ECO:0000313" key="6">
    <source>
        <dbReference type="Proteomes" id="UP000302139"/>
    </source>
</evidence>
<dbReference type="AlphaFoldDB" id="A0A4D4MSF9"/>
<protein>
    <submittedName>
        <fullName evidence="4">Uncharacterized protein</fullName>
    </submittedName>
</protein>
<feature type="transmembrane region" description="Helical" evidence="2">
    <location>
        <begin position="68"/>
        <end position="87"/>
    </location>
</feature>
<feature type="compositionally biased region" description="Basic residues" evidence="1">
    <location>
        <begin position="105"/>
        <end position="114"/>
    </location>
</feature>
<gene>
    <name evidence="3" type="ORF">SAV14893_047910</name>
    <name evidence="4" type="ORF">SAV31267_038800</name>
</gene>
<dbReference type="GeneID" id="41542352"/>
<feature type="compositionally biased region" description="Basic and acidic residues" evidence="1">
    <location>
        <begin position="92"/>
        <end position="103"/>
    </location>
</feature>
<evidence type="ECO:0000313" key="4">
    <source>
        <dbReference type="EMBL" id="GDY74395.1"/>
    </source>
</evidence>
<dbReference type="STRING" id="33903.AQJ43_25800"/>
<feature type="region of interest" description="Disordered" evidence="1">
    <location>
        <begin position="92"/>
        <end position="145"/>
    </location>
</feature>
<keyword evidence="2" id="KW-0472">Membrane</keyword>
<feature type="compositionally biased region" description="Low complexity" evidence="1">
    <location>
        <begin position="1"/>
        <end position="12"/>
    </location>
</feature>
<reference evidence="4 5" key="1">
    <citation type="submission" date="2019-04" db="EMBL/GenBank/DDBJ databases">
        <title>Draft genome sequences of Streptomyces avermitilis ATCC 31267.</title>
        <authorList>
            <person name="Komaki H."/>
            <person name="Tamura T."/>
            <person name="Hosoyama A."/>
        </authorList>
    </citation>
    <scope>NUCLEOTIDE SEQUENCE [LARGE SCALE GENOMIC DNA]</scope>
    <source>
        <strain evidence="4 5">ATCC 31267</strain>
    </source>
</reference>
<keyword evidence="2" id="KW-0812">Transmembrane</keyword>
<dbReference type="EMBL" id="BJHX01000001">
    <property type="protein sequence ID" value="GDY65398.1"/>
    <property type="molecule type" value="Genomic_DNA"/>
</dbReference>
<dbReference type="Proteomes" id="UP000299211">
    <property type="component" value="Unassembled WGS sequence"/>
</dbReference>
<feature type="compositionally biased region" description="Gly residues" evidence="1">
    <location>
        <begin position="116"/>
        <end position="132"/>
    </location>
</feature>
<sequence>MPVSRTSPTSRTSPDDLRRTPAQGAPPSPARPSAAPPSDTASDVVRWAVFSCALVPVVLVWYGTSLAGAAGTALGLAAVTGVCRMLLRQSERGAARLSDEAARQRVPHRGRHGRSGWQGTGGAHGKSGSGAHRGGRHTAGNTPVD</sequence>
<feature type="compositionally biased region" description="Low complexity" evidence="1">
    <location>
        <begin position="31"/>
        <end position="40"/>
    </location>
</feature>
<evidence type="ECO:0000313" key="3">
    <source>
        <dbReference type="EMBL" id="GDY65398.1"/>
    </source>
</evidence>
<keyword evidence="2" id="KW-1133">Transmembrane helix</keyword>
<dbReference type="RefSeq" id="WP_010986666.1">
    <property type="nucleotide sequence ID" value="NZ_BAABTN010000039.1"/>
</dbReference>
<evidence type="ECO:0000313" key="5">
    <source>
        <dbReference type="Proteomes" id="UP000299211"/>
    </source>
</evidence>
<organism evidence="4 5">
    <name type="scientific">Streptomyces avermitilis</name>
    <dbReference type="NCBI Taxonomy" id="33903"/>
    <lineage>
        <taxon>Bacteria</taxon>
        <taxon>Bacillati</taxon>
        <taxon>Actinomycetota</taxon>
        <taxon>Actinomycetes</taxon>
        <taxon>Kitasatosporales</taxon>
        <taxon>Streptomycetaceae</taxon>
        <taxon>Streptomyces</taxon>
    </lineage>
</organism>